<evidence type="ECO:0000256" key="1">
    <source>
        <dbReference type="SAM" id="MobiDB-lite"/>
    </source>
</evidence>
<reference evidence="2 3" key="1">
    <citation type="submission" date="2018-04" db="EMBL/GenBank/DDBJ databases">
        <title>WGS assembly of Panicum hallii var. hallii HAL2.</title>
        <authorList>
            <person name="Lovell J."/>
            <person name="Jenkins J."/>
            <person name="Lowry D."/>
            <person name="Mamidi S."/>
            <person name="Sreedasyam A."/>
            <person name="Weng X."/>
            <person name="Barry K."/>
            <person name="Bonette J."/>
            <person name="Campitelli B."/>
            <person name="Daum C."/>
            <person name="Gordon S."/>
            <person name="Gould B."/>
            <person name="Lipzen A."/>
            <person name="MacQueen A."/>
            <person name="Palacio-Mejia J."/>
            <person name="Plott C."/>
            <person name="Shakirov E."/>
            <person name="Shu S."/>
            <person name="Yoshinaga Y."/>
            <person name="Zane M."/>
            <person name="Rokhsar D."/>
            <person name="Grimwood J."/>
            <person name="Schmutz J."/>
            <person name="Juenger T."/>
        </authorList>
    </citation>
    <scope>NUCLEOTIDE SEQUENCE [LARGE SCALE GENOMIC DNA]</scope>
    <source>
        <strain evidence="3">cv. HAL2</strain>
    </source>
</reference>
<accession>A0A2T7DVU1</accession>
<keyword evidence="3" id="KW-1185">Reference proteome</keyword>
<evidence type="ECO:0000313" key="2">
    <source>
        <dbReference type="EMBL" id="PUZ59703.1"/>
    </source>
</evidence>
<protein>
    <submittedName>
        <fullName evidence="2">Uncharacterized protein</fullName>
    </submittedName>
</protein>
<gene>
    <name evidence="2" type="ORF">GQ55_4G063900</name>
</gene>
<feature type="region of interest" description="Disordered" evidence="1">
    <location>
        <begin position="73"/>
        <end position="103"/>
    </location>
</feature>
<dbReference type="Proteomes" id="UP000244336">
    <property type="component" value="Chromosome 4"/>
</dbReference>
<sequence length="130" mass="13830">MKRQKETGRDEVPAAAAGINLDGVRSNTSDELRSGVLSAPRPRPAAALSLGGDLALMIKREQSEGRLQLLKAQGWSLTPPAPSRRAQGEAARNQGGVGLQGSKGLPRAGCRTGFLQFRARLLLNVSIQIY</sequence>
<proteinExistence type="predicted"/>
<name>A0A2T7DVU1_9POAL</name>
<organism evidence="2 3">
    <name type="scientific">Panicum hallii var. hallii</name>
    <dbReference type="NCBI Taxonomy" id="1504633"/>
    <lineage>
        <taxon>Eukaryota</taxon>
        <taxon>Viridiplantae</taxon>
        <taxon>Streptophyta</taxon>
        <taxon>Embryophyta</taxon>
        <taxon>Tracheophyta</taxon>
        <taxon>Spermatophyta</taxon>
        <taxon>Magnoliopsida</taxon>
        <taxon>Liliopsida</taxon>
        <taxon>Poales</taxon>
        <taxon>Poaceae</taxon>
        <taxon>PACMAD clade</taxon>
        <taxon>Panicoideae</taxon>
        <taxon>Panicodae</taxon>
        <taxon>Paniceae</taxon>
        <taxon>Panicinae</taxon>
        <taxon>Panicum</taxon>
        <taxon>Panicum sect. Panicum</taxon>
    </lineage>
</organism>
<dbReference type="EMBL" id="CM009752">
    <property type="protein sequence ID" value="PUZ59703.1"/>
    <property type="molecule type" value="Genomic_DNA"/>
</dbReference>
<evidence type="ECO:0000313" key="3">
    <source>
        <dbReference type="Proteomes" id="UP000244336"/>
    </source>
</evidence>
<feature type="compositionally biased region" description="Basic and acidic residues" evidence="1">
    <location>
        <begin position="1"/>
        <end position="12"/>
    </location>
</feature>
<dbReference type="Gramene" id="PUZ59703">
    <property type="protein sequence ID" value="PUZ59703"/>
    <property type="gene ID" value="GQ55_4G063900"/>
</dbReference>
<feature type="region of interest" description="Disordered" evidence="1">
    <location>
        <begin position="1"/>
        <end position="43"/>
    </location>
</feature>
<dbReference type="AlphaFoldDB" id="A0A2T7DVU1"/>